<dbReference type="Proteomes" id="UP001322277">
    <property type="component" value="Chromosome 1"/>
</dbReference>
<sequence>MCGETYGRLDFLDHHFASPVHQQAYYHCLWRACSCGFTILAAAINHLETKTCDFMMFDAVQNSVGRMFDPRGMASF</sequence>
<reference evidence="2" key="1">
    <citation type="journal article" date="2023" name="bioRxiv">
        <title>Complete genome of the Medicago anthracnose fungus, Colletotrichum destructivum, reveals a mini-chromosome-like region within a core chromosome.</title>
        <authorList>
            <person name="Lapalu N."/>
            <person name="Simon A."/>
            <person name="Lu A."/>
            <person name="Plaumann P.-L."/>
            <person name="Amselem J."/>
            <person name="Pigne S."/>
            <person name="Auger A."/>
            <person name="Koch C."/>
            <person name="Dallery J.-F."/>
            <person name="O'Connell R.J."/>
        </authorList>
    </citation>
    <scope>NUCLEOTIDE SEQUENCE [LARGE SCALE GENOMIC DNA]</scope>
    <source>
        <strain evidence="2">CBS 520.97</strain>
    </source>
</reference>
<dbReference type="EMBL" id="CP137305">
    <property type="protein sequence ID" value="WQF76043.1"/>
    <property type="molecule type" value="Genomic_DNA"/>
</dbReference>
<gene>
    <name evidence="1" type="ORF">CDEST_01057</name>
</gene>
<evidence type="ECO:0000313" key="1">
    <source>
        <dbReference type="EMBL" id="WQF76043.1"/>
    </source>
</evidence>
<dbReference type="AlphaFoldDB" id="A0AAX4HZ60"/>
<name>A0AAX4HZ60_9PEZI</name>
<dbReference type="GeneID" id="87937560"/>
<keyword evidence="2" id="KW-1185">Reference proteome</keyword>
<evidence type="ECO:0000313" key="2">
    <source>
        <dbReference type="Proteomes" id="UP001322277"/>
    </source>
</evidence>
<dbReference type="KEGG" id="cdet:87937560"/>
<organism evidence="1 2">
    <name type="scientific">Colletotrichum destructivum</name>
    <dbReference type="NCBI Taxonomy" id="34406"/>
    <lineage>
        <taxon>Eukaryota</taxon>
        <taxon>Fungi</taxon>
        <taxon>Dikarya</taxon>
        <taxon>Ascomycota</taxon>
        <taxon>Pezizomycotina</taxon>
        <taxon>Sordariomycetes</taxon>
        <taxon>Hypocreomycetidae</taxon>
        <taxon>Glomerellales</taxon>
        <taxon>Glomerellaceae</taxon>
        <taxon>Colletotrichum</taxon>
        <taxon>Colletotrichum destructivum species complex</taxon>
    </lineage>
</organism>
<proteinExistence type="predicted"/>
<accession>A0AAX4HZ60</accession>
<dbReference type="RefSeq" id="XP_062773267.1">
    <property type="nucleotide sequence ID" value="XM_062917216.1"/>
</dbReference>
<protein>
    <submittedName>
        <fullName evidence="1">Uncharacterized protein</fullName>
    </submittedName>
</protein>